<dbReference type="GeneID" id="20203367"/>
<name>T1F3G8_HELRO</name>
<organism evidence="3 4">
    <name type="scientific">Helobdella robusta</name>
    <name type="common">Californian leech</name>
    <dbReference type="NCBI Taxonomy" id="6412"/>
    <lineage>
        <taxon>Eukaryota</taxon>
        <taxon>Metazoa</taxon>
        <taxon>Spiralia</taxon>
        <taxon>Lophotrochozoa</taxon>
        <taxon>Annelida</taxon>
        <taxon>Clitellata</taxon>
        <taxon>Hirudinea</taxon>
        <taxon>Rhynchobdellida</taxon>
        <taxon>Glossiphoniidae</taxon>
        <taxon>Helobdella</taxon>
    </lineage>
</organism>
<dbReference type="EnsemblMetazoa" id="HelroT170818">
    <property type="protein sequence ID" value="HelroP170818"/>
    <property type="gene ID" value="HelroG170818"/>
</dbReference>
<evidence type="ECO:0000256" key="1">
    <source>
        <dbReference type="SAM" id="Phobius"/>
    </source>
</evidence>
<dbReference type="eggNOG" id="ENOG502SA3M">
    <property type="taxonomic scope" value="Eukaryota"/>
</dbReference>
<gene>
    <name evidence="3" type="primary">20203367</name>
    <name evidence="2" type="ORF">HELRODRAFT_170818</name>
</gene>
<dbReference type="STRING" id="6412.T1F3G8"/>
<dbReference type="Proteomes" id="UP000015101">
    <property type="component" value="Unassembled WGS sequence"/>
</dbReference>
<dbReference type="InterPro" id="IPR013869">
    <property type="entry name" value="DUF1757"/>
</dbReference>
<reference evidence="4" key="1">
    <citation type="submission" date="2012-12" db="EMBL/GenBank/DDBJ databases">
        <authorList>
            <person name="Hellsten U."/>
            <person name="Grimwood J."/>
            <person name="Chapman J.A."/>
            <person name="Shapiro H."/>
            <person name="Aerts A."/>
            <person name="Otillar R.P."/>
            <person name="Terry A.Y."/>
            <person name="Boore J.L."/>
            <person name="Simakov O."/>
            <person name="Marletaz F."/>
            <person name="Cho S.-J."/>
            <person name="Edsinger-Gonzales E."/>
            <person name="Havlak P."/>
            <person name="Kuo D.-H."/>
            <person name="Larsson T."/>
            <person name="Lv J."/>
            <person name="Arendt D."/>
            <person name="Savage R."/>
            <person name="Osoegawa K."/>
            <person name="de Jong P."/>
            <person name="Lindberg D.R."/>
            <person name="Seaver E.C."/>
            <person name="Weisblat D.A."/>
            <person name="Putnam N.H."/>
            <person name="Grigoriev I.V."/>
            <person name="Rokhsar D.S."/>
        </authorList>
    </citation>
    <scope>NUCLEOTIDE SEQUENCE</scope>
</reference>
<dbReference type="OMA" id="NRNQVRT"/>
<dbReference type="EMBL" id="KB096275">
    <property type="protein sequence ID" value="ESO06797.1"/>
    <property type="molecule type" value="Genomic_DNA"/>
</dbReference>
<dbReference type="OrthoDB" id="421638at2759"/>
<protein>
    <submittedName>
        <fullName evidence="2 3">Uncharacterized protein</fullName>
    </submittedName>
</protein>
<reference evidence="3" key="3">
    <citation type="submission" date="2015-06" db="UniProtKB">
        <authorList>
            <consortium name="EnsemblMetazoa"/>
        </authorList>
    </citation>
    <scope>IDENTIFICATION</scope>
</reference>
<evidence type="ECO:0000313" key="4">
    <source>
        <dbReference type="Proteomes" id="UP000015101"/>
    </source>
</evidence>
<proteinExistence type="predicted"/>
<keyword evidence="1" id="KW-0472">Membrane</keyword>
<dbReference type="InParanoid" id="T1F3G8"/>
<dbReference type="PANTHER" id="PTHR38636:SF1">
    <property type="entry name" value="CHLORIDE CHANNEL PROTEIN CLC-D"/>
    <property type="match status" value="1"/>
</dbReference>
<keyword evidence="4" id="KW-1185">Reference proteome</keyword>
<dbReference type="EMBL" id="AMQM01003688">
    <property type="status" value="NOT_ANNOTATED_CDS"/>
    <property type="molecule type" value="Genomic_DNA"/>
</dbReference>
<reference evidence="2 4" key="2">
    <citation type="journal article" date="2013" name="Nature">
        <title>Insights into bilaterian evolution from three spiralian genomes.</title>
        <authorList>
            <person name="Simakov O."/>
            <person name="Marletaz F."/>
            <person name="Cho S.J."/>
            <person name="Edsinger-Gonzales E."/>
            <person name="Havlak P."/>
            <person name="Hellsten U."/>
            <person name="Kuo D.H."/>
            <person name="Larsson T."/>
            <person name="Lv J."/>
            <person name="Arendt D."/>
            <person name="Savage R."/>
            <person name="Osoegawa K."/>
            <person name="de Jong P."/>
            <person name="Grimwood J."/>
            <person name="Chapman J.A."/>
            <person name="Shapiro H."/>
            <person name="Aerts A."/>
            <person name="Otillar R.P."/>
            <person name="Terry A.Y."/>
            <person name="Boore J.L."/>
            <person name="Grigoriev I.V."/>
            <person name="Lindberg D.R."/>
            <person name="Seaver E.C."/>
            <person name="Weisblat D.A."/>
            <person name="Putnam N.H."/>
            <person name="Rokhsar D.S."/>
        </authorList>
    </citation>
    <scope>NUCLEOTIDE SEQUENCE</scope>
</reference>
<keyword evidence="1" id="KW-1133">Transmembrane helix</keyword>
<dbReference type="CTD" id="20203367"/>
<dbReference type="PANTHER" id="PTHR38636">
    <property type="entry name" value="PROTEIN CBG20488"/>
    <property type="match status" value="1"/>
</dbReference>
<dbReference type="Pfam" id="PF08560">
    <property type="entry name" value="DUF1757"/>
    <property type="match status" value="1"/>
</dbReference>
<dbReference type="AlphaFoldDB" id="T1F3G8"/>
<sequence length="165" mass="18138">MGSLWLQNLVGFQLSEDEMKDIPYPKVELNTHVTFKCVQVFGIFGTALGPLVALLNPKKRNVQALISSSTKFGKYGVILGCFLGPAMTFARLNSINASDESIYDRCYRLRYNRNQVKVDRGFVFGATSGVVLFPLIFKKCPIFGGLTGMTLGVISAVVYNANIAK</sequence>
<feature type="transmembrane region" description="Helical" evidence="1">
    <location>
        <begin position="118"/>
        <end position="136"/>
    </location>
</feature>
<accession>T1F3G8</accession>
<dbReference type="HOGENOM" id="CLU_135807_0_0_1"/>
<feature type="transmembrane region" description="Helical" evidence="1">
    <location>
        <begin position="33"/>
        <end position="55"/>
    </location>
</feature>
<feature type="transmembrane region" description="Helical" evidence="1">
    <location>
        <begin position="142"/>
        <end position="161"/>
    </location>
</feature>
<evidence type="ECO:0000313" key="3">
    <source>
        <dbReference type="EnsemblMetazoa" id="HelroP170818"/>
    </source>
</evidence>
<dbReference type="RefSeq" id="XP_009014893.1">
    <property type="nucleotide sequence ID" value="XM_009016645.1"/>
</dbReference>
<dbReference type="KEGG" id="hro:HELRODRAFT_170818"/>
<evidence type="ECO:0000313" key="2">
    <source>
        <dbReference type="EMBL" id="ESO06797.1"/>
    </source>
</evidence>
<keyword evidence="1" id="KW-0812">Transmembrane</keyword>